<organism evidence="4 5">
    <name type="scientific">Roseococcus suduntuyensis</name>
    <dbReference type="NCBI Taxonomy" id="455361"/>
    <lineage>
        <taxon>Bacteria</taxon>
        <taxon>Pseudomonadati</taxon>
        <taxon>Pseudomonadota</taxon>
        <taxon>Alphaproteobacteria</taxon>
        <taxon>Acetobacterales</taxon>
        <taxon>Roseomonadaceae</taxon>
        <taxon>Roseococcus</taxon>
    </lineage>
</organism>
<keyword evidence="1" id="KW-0472">Membrane</keyword>
<feature type="transmembrane region" description="Helical" evidence="1">
    <location>
        <begin position="291"/>
        <end position="308"/>
    </location>
</feature>
<evidence type="ECO:0000313" key="5">
    <source>
        <dbReference type="Proteomes" id="UP000553193"/>
    </source>
</evidence>
<dbReference type="Pfam" id="PF19830">
    <property type="entry name" value="DUF6311"/>
    <property type="match status" value="1"/>
</dbReference>
<dbReference type="RefSeq" id="WP_184383175.1">
    <property type="nucleotide sequence ID" value="NZ_JACIDJ010000002.1"/>
</dbReference>
<name>A0A840A995_9PROT</name>
<feature type="transmembrane region" description="Helical" evidence="1">
    <location>
        <begin position="362"/>
        <end position="379"/>
    </location>
</feature>
<dbReference type="Pfam" id="PF25853">
    <property type="entry name" value="DUF6311_C"/>
    <property type="match status" value="1"/>
</dbReference>
<evidence type="ECO:0000313" key="4">
    <source>
        <dbReference type="EMBL" id="MBB3898079.1"/>
    </source>
</evidence>
<feature type="transmembrane region" description="Helical" evidence="1">
    <location>
        <begin position="189"/>
        <end position="210"/>
    </location>
</feature>
<evidence type="ECO:0000259" key="3">
    <source>
        <dbReference type="Pfam" id="PF25853"/>
    </source>
</evidence>
<dbReference type="Proteomes" id="UP000553193">
    <property type="component" value="Unassembled WGS sequence"/>
</dbReference>
<evidence type="ECO:0000259" key="2">
    <source>
        <dbReference type="Pfam" id="PF19830"/>
    </source>
</evidence>
<keyword evidence="1" id="KW-0812">Transmembrane</keyword>
<reference evidence="4 5" key="1">
    <citation type="submission" date="2020-08" db="EMBL/GenBank/DDBJ databases">
        <title>Genomic Encyclopedia of Type Strains, Phase IV (KMG-IV): sequencing the most valuable type-strain genomes for metagenomic binning, comparative biology and taxonomic classification.</title>
        <authorList>
            <person name="Goeker M."/>
        </authorList>
    </citation>
    <scope>NUCLEOTIDE SEQUENCE [LARGE SCALE GENOMIC DNA]</scope>
    <source>
        <strain evidence="4 5">DSM 19979</strain>
    </source>
</reference>
<feature type="transmembrane region" description="Helical" evidence="1">
    <location>
        <begin position="230"/>
        <end position="251"/>
    </location>
</feature>
<feature type="domain" description="DUF6311" evidence="2">
    <location>
        <begin position="19"/>
        <end position="403"/>
    </location>
</feature>
<feature type="transmembrane region" description="Helical" evidence="1">
    <location>
        <begin position="160"/>
        <end position="177"/>
    </location>
</feature>
<gene>
    <name evidence="4" type="ORF">GGQ83_001516</name>
</gene>
<feature type="domain" description="DUF6311" evidence="3">
    <location>
        <begin position="428"/>
        <end position="533"/>
    </location>
</feature>
<dbReference type="EMBL" id="JACIDJ010000002">
    <property type="protein sequence ID" value="MBB3898079.1"/>
    <property type="molecule type" value="Genomic_DNA"/>
</dbReference>
<proteinExistence type="predicted"/>
<keyword evidence="1" id="KW-1133">Transmembrane helix</keyword>
<comment type="caution">
    <text evidence="4">The sequence shown here is derived from an EMBL/GenBank/DDBJ whole genome shotgun (WGS) entry which is preliminary data.</text>
</comment>
<dbReference type="AlphaFoldDB" id="A0A840A995"/>
<dbReference type="InterPro" id="IPR046278">
    <property type="entry name" value="DUF6311"/>
</dbReference>
<dbReference type="InterPro" id="IPR058671">
    <property type="entry name" value="DUF6311_C"/>
</dbReference>
<keyword evidence="5" id="KW-1185">Reference proteome</keyword>
<sequence>MTPTPQSPAYASLAGALAALAGAATIIVLFGWHVVPPDSQHWILSGMIGPDPVQYWLGWNFFREAPWSWPPGLNPRYGMELASSIFYADSIPLLAFLFKAIQPLWEVPQYWGIWLLACGALQAWLGWRLVGLATSDPIARLAGALLFVIQPMMLNRLGGHFALGAHWLLLWGLLLALTPGGRWRVPGWALLVLAASLIHSYLLPMVLAFWTADLWRRRGVGWRLPLEMALVPAAGLAGLWAAGFFVLDTGFAGTRERFGEMQMDLLAPINATVWGWLLPTLPDTGHVEVNGSYVGLGALILSGFALFVRPVRRHWPLMVVLGLMLAFAITHRPSFAGHQVTLFPLPERLVEMASALRASERFYWPMAYALMVAGAVGLVRLAGPPLAGLIMAALVVVQVVDLQPGFRRLASYFPPDAPQMAAQLQHPFWLAAAGQYTAIRAVPAANQGPYWEPIAVFAAQRRMVTDAVYLARSDEAAKERLRADVLARLAEGRPEPGTLYVLRDADSLAAARAGQRAGRDALFFLDGIHVLAPDWGDTR</sequence>
<feature type="transmembrane region" description="Helical" evidence="1">
    <location>
        <begin position="111"/>
        <end position="130"/>
    </location>
</feature>
<protein>
    <submittedName>
        <fullName evidence="4">Uncharacterized protein</fullName>
    </submittedName>
</protein>
<accession>A0A840A995</accession>
<evidence type="ECO:0000256" key="1">
    <source>
        <dbReference type="SAM" id="Phobius"/>
    </source>
</evidence>
<feature type="transmembrane region" description="Helical" evidence="1">
    <location>
        <begin position="12"/>
        <end position="35"/>
    </location>
</feature>